<reference evidence="10" key="1">
    <citation type="submission" date="2025-08" db="UniProtKB">
        <authorList>
            <consortium name="Ensembl"/>
        </authorList>
    </citation>
    <scope>IDENTIFICATION</scope>
</reference>
<evidence type="ECO:0000313" key="11">
    <source>
        <dbReference type="Proteomes" id="UP000472260"/>
    </source>
</evidence>
<dbReference type="GO" id="GO:0016477">
    <property type="term" value="P:cell migration"/>
    <property type="evidence" value="ECO:0007669"/>
    <property type="project" value="TreeGrafter"/>
</dbReference>
<keyword evidence="3" id="KW-1133">Transmembrane helix</keyword>
<evidence type="ECO:0000256" key="9">
    <source>
        <dbReference type="SAM" id="MobiDB-lite"/>
    </source>
</evidence>
<evidence type="ECO:0000256" key="1">
    <source>
        <dbReference type="ARBA" id="ARBA00022475"/>
    </source>
</evidence>
<keyword evidence="4" id="KW-0472">Membrane</keyword>
<keyword evidence="11" id="KW-1185">Reference proteome</keyword>
<dbReference type="GO" id="GO:0030031">
    <property type="term" value="P:cell projection assembly"/>
    <property type="evidence" value="ECO:0007669"/>
    <property type="project" value="TreeGrafter"/>
</dbReference>
<proteinExistence type="inferred from homology"/>
<dbReference type="GO" id="GO:0031209">
    <property type="term" value="C:SCAR complex"/>
    <property type="evidence" value="ECO:0007669"/>
    <property type="project" value="TreeGrafter"/>
</dbReference>
<feature type="compositionally biased region" description="Basic and acidic residues" evidence="9">
    <location>
        <begin position="594"/>
        <end position="608"/>
    </location>
</feature>
<dbReference type="PANTHER" id="PTHR12093:SF11">
    <property type="entry name" value="NCK-ASSOCIATED PROTEIN 1"/>
    <property type="match status" value="1"/>
</dbReference>
<reference evidence="10" key="2">
    <citation type="submission" date="2025-09" db="UniProtKB">
        <authorList>
            <consortium name="Ensembl"/>
        </authorList>
    </citation>
    <scope>IDENTIFICATION</scope>
</reference>
<protein>
    <recommendedName>
        <fullName evidence="8">Nck-associated protein 1</fullName>
    </recommendedName>
</protein>
<dbReference type="PANTHER" id="PTHR12093">
    <property type="entry name" value="NCK-ASSOCIATED PROTEIN 1"/>
    <property type="match status" value="1"/>
</dbReference>
<evidence type="ECO:0000256" key="2">
    <source>
        <dbReference type="ARBA" id="ARBA00022692"/>
    </source>
</evidence>
<dbReference type="Ensembl" id="ENSSANT00000049044.1">
    <property type="protein sequence ID" value="ENSSANP00000046099.1"/>
    <property type="gene ID" value="ENSSANG00000022447.1"/>
</dbReference>
<dbReference type="GO" id="GO:0031258">
    <property type="term" value="C:lamellipodium membrane"/>
    <property type="evidence" value="ECO:0007669"/>
    <property type="project" value="UniProtKB-SubCell"/>
</dbReference>
<evidence type="ECO:0000256" key="6">
    <source>
        <dbReference type="ARBA" id="ARBA00037839"/>
    </source>
</evidence>
<evidence type="ECO:0000256" key="7">
    <source>
        <dbReference type="ARBA" id="ARBA00037947"/>
    </source>
</evidence>
<dbReference type="GO" id="GO:0030866">
    <property type="term" value="P:cortical actin cytoskeleton organization"/>
    <property type="evidence" value="ECO:0007669"/>
    <property type="project" value="TreeGrafter"/>
</dbReference>
<dbReference type="GO" id="GO:0048812">
    <property type="term" value="P:neuron projection morphogenesis"/>
    <property type="evidence" value="ECO:0007669"/>
    <property type="project" value="TreeGrafter"/>
</dbReference>
<accession>A0A671NIY2</accession>
<keyword evidence="2" id="KW-0812">Transmembrane</keyword>
<feature type="region of interest" description="Disordered" evidence="9">
    <location>
        <begin position="583"/>
        <end position="608"/>
    </location>
</feature>
<evidence type="ECO:0000256" key="4">
    <source>
        <dbReference type="ARBA" id="ARBA00023136"/>
    </source>
</evidence>
<name>A0A671NIY2_9TELE</name>
<dbReference type="AlphaFoldDB" id="A0A671NIY2"/>
<evidence type="ECO:0000256" key="8">
    <source>
        <dbReference type="ARBA" id="ARBA00039689"/>
    </source>
</evidence>
<organism evidence="10 11">
    <name type="scientific">Sinocyclocheilus anshuiensis</name>
    <dbReference type="NCBI Taxonomy" id="1608454"/>
    <lineage>
        <taxon>Eukaryota</taxon>
        <taxon>Metazoa</taxon>
        <taxon>Chordata</taxon>
        <taxon>Craniata</taxon>
        <taxon>Vertebrata</taxon>
        <taxon>Euteleostomi</taxon>
        <taxon>Actinopterygii</taxon>
        <taxon>Neopterygii</taxon>
        <taxon>Teleostei</taxon>
        <taxon>Ostariophysi</taxon>
        <taxon>Cypriniformes</taxon>
        <taxon>Cyprinidae</taxon>
        <taxon>Cyprininae</taxon>
        <taxon>Sinocyclocheilus</taxon>
    </lineage>
</organism>
<dbReference type="Pfam" id="PF09735">
    <property type="entry name" value="Nckap1"/>
    <property type="match status" value="2"/>
</dbReference>
<evidence type="ECO:0000313" key="10">
    <source>
        <dbReference type="Ensembl" id="ENSSANP00000046099.1"/>
    </source>
</evidence>
<sequence length="1082" mass="122890">VSTPSVLQQKLAEKLTILNDRGIGMLTRIYNIKKACGDPKAKPSYLIDKNLESAVKFIVRKFPAIETRNNNQQLAQLQKEKSEILKNLALYYFTFVDVMEFKVYITKCIFSTMQTVNFDLTKNYLDLVVTYITLMMLLSRIEERKAIIGLYNYAHEMTHGSSDREYPRLGQMIVDYENPLKKMMEEFVPHGKVKSSLQDALVSLQMVYPRRNLSADQWRNAQLLSLISAPSTMLNPAQSDTMPCEYLSLDTMEKWIVFGFILCHAALNTDPAALSLWKLALQSSSCLCLFRDEVFHIHKAAEDLFVNILISNQGVSGNFVFLKIPNQNSRHSSIFTVSIFFIISSRGSMHRERRKFLRSALKELATVLADQPGLLGPKALFVFMALSFARDEIIWLLRHADNIQKKSTDDFIDKHIAELIFYMEELRAHVRKYGPVMQRYYVQYLSGFDAVVLNELVQNLSVCPEDESIIMSSFVNTMTSLSAYTSVSKASLGLADHRELGKMMNTIIFHTKMADSLVEMLVETSDVSIFWHHIGDRSLSLCNMFLDEMAKQARNLITDICTEQCTLSDQLLPKHCAKTISQAVNKKSKKQTGKKGEPEREKPGVESMRKNRLLVTNLDKLHTALSELCFSINYVPNMMVWEHTFTPREYLTSHLEIRFTKSIVGMTMYNQATQEIAKPSELLTSVRAYMTVLQSIENYVQIDITRVFNNVLLQQTQHLDSHGEPTITSLYTNWYLETLLRQVSNGHIAYFPAMKAFVNLPTENELTFNAEEYSDISEMRSLSELLGPYGMKFLSESLMWHISSQVAELKKLVVDNVEVLTQMRTSFDKPDHMAALFKRLTSVDSVLKRMTIIGVILSFRSLAQEALRDVLSCHIPFLVSSVEDFKDHIPRETDMKVAMNVYELSSAAGLPCEIDPALVVALSSQKSGSPEEEYKIACLLMVFVAVSMPTLASNVMSQYSPAIEGHCNNIHCLAKAINQIAAALFTIHKGSIEDRLKEFLAVTFFISNTFTTQHLASSSLLKIGQETDKSTTRNRESVYLLLDMIVQESPFLTMDLLESCFPYVLLRNAYHAVYKQSVSSSA</sequence>
<evidence type="ECO:0000256" key="3">
    <source>
        <dbReference type="ARBA" id="ARBA00022989"/>
    </source>
</evidence>
<evidence type="ECO:0000256" key="5">
    <source>
        <dbReference type="ARBA" id="ARBA00023273"/>
    </source>
</evidence>
<dbReference type="Proteomes" id="UP000472260">
    <property type="component" value="Unassembled WGS sequence"/>
</dbReference>
<keyword evidence="1" id="KW-1003">Cell membrane</keyword>
<keyword evidence="5" id="KW-0966">Cell projection</keyword>
<dbReference type="InterPro" id="IPR019137">
    <property type="entry name" value="Nck-associated_protein-1"/>
</dbReference>
<comment type="subcellular location">
    <subcellularLocation>
        <location evidence="6">Cell projection</location>
        <location evidence="6">Lamellipodium membrane</location>
        <topology evidence="6">Single-pass membrane protein</topology>
        <orientation evidence="6">Cytoplasmic side</orientation>
    </subcellularLocation>
</comment>
<gene>
    <name evidence="10" type="primary">LOC107676070</name>
</gene>
<comment type="similarity">
    <text evidence="7">Belongs to the HEM-1/HEM-2 family.</text>
</comment>